<dbReference type="SUPFAM" id="SSF57863">
    <property type="entry name" value="ArfGap/RecO-like zinc finger"/>
    <property type="match status" value="1"/>
</dbReference>
<comment type="caution">
    <text evidence="5">The sequence shown here is derived from an EMBL/GenBank/DDBJ whole genome shotgun (WGS) entry which is preliminary data.</text>
</comment>
<dbReference type="InterPro" id="IPR003717">
    <property type="entry name" value="RecO"/>
</dbReference>
<dbReference type="AlphaFoldDB" id="A0A0G0MAI5"/>
<keyword evidence="2" id="KW-0233">DNA recombination</keyword>
<dbReference type="InterPro" id="IPR037278">
    <property type="entry name" value="ARFGAP/RecO"/>
</dbReference>
<keyword evidence="1" id="KW-0227">DNA damage</keyword>
<organism evidence="5 6">
    <name type="scientific">Candidatus Woesebacteria bacterium GW2011_GWA1_39_12</name>
    <dbReference type="NCBI Taxonomy" id="1618549"/>
    <lineage>
        <taxon>Bacteria</taxon>
        <taxon>Candidatus Woeseibacteriota</taxon>
    </lineage>
</organism>
<sequence>MKPRNYSSEGIVLARKNYGEADRIVVIYSKHFGKLRLLAKGVRRPKSRKRGHIEVFSRLKFQVSRGKGMDLITEAEIIQNFSEIRKSLKKVTVAYFFMEATGRVTHDEEKNEPLYELILLYMGKLQFLQGVSLKKLRSDFVYDCLVLLGFWPKGKIMTDSDRILAEIAERDISTIRVGKKLLT</sequence>
<dbReference type="Gene3D" id="2.40.50.140">
    <property type="entry name" value="Nucleic acid-binding proteins"/>
    <property type="match status" value="1"/>
</dbReference>
<reference evidence="5 6" key="1">
    <citation type="journal article" date="2015" name="Nature">
        <title>rRNA introns, odd ribosomes, and small enigmatic genomes across a large radiation of phyla.</title>
        <authorList>
            <person name="Brown C.T."/>
            <person name="Hug L.A."/>
            <person name="Thomas B.C."/>
            <person name="Sharon I."/>
            <person name="Castelle C.J."/>
            <person name="Singh A."/>
            <person name="Wilkins M.J."/>
            <person name="Williams K.H."/>
            <person name="Banfield J.F."/>
        </authorList>
    </citation>
    <scope>NUCLEOTIDE SEQUENCE [LARGE SCALE GENOMIC DNA]</scope>
</reference>
<dbReference type="PANTHER" id="PTHR33991">
    <property type="entry name" value="DNA REPAIR PROTEIN RECO"/>
    <property type="match status" value="1"/>
</dbReference>
<dbReference type="Pfam" id="PF11967">
    <property type="entry name" value="RecO_N"/>
    <property type="match status" value="1"/>
</dbReference>
<dbReference type="Proteomes" id="UP000034325">
    <property type="component" value="Unassembled WGS sequence"/>
</dbReference>
<dbReference type="GO" id="GO:0006302">
    <property type="term" value="P:double-strand break repair"/>
    <property type="evidence" value="ECO:0007669"/>
    <property type="project" value="TreeGrafter"/>
</dbReference>
<accession>A0A0G0MAI5</accession>
<keyword evidence="3" id="KW-0234">DNA repair</keyword>
<dbReference type="EMBL" id="LBWA01000013">
    <property type="protein sequence ID" value="KKQ97350.1"/>
    <property type="molecule type" value="Genomic_DNA"/>
</dbReference>
<evidence type="ECO:0000259" key="4">
    <source>
        <dbReference type="Pfam" id="PF11967"/>
    </source>
</evidence>
<name>A0A0G0MAI5_9BACT</name>
<dbReference type="NCBIfam" id="TIGR00613">
    <property type="entry name" value="reco"/>
    <property type="match status" value="1"/>
</dbReference>
<dbReference type="InterPro" id="IPR022572">
    <property type="entry name" value="DNA_rep/recomb_RecO_N"/>
</dbReference>
<gene>
    <name evidence="5" type="ORF">UT23_C0013G0025</name>
</gene>
<dbReference type="SUPFAM" id="SSF50249">
    <property type="entry name" value="Nucleic acid-binding proteins"/>
    <property type="match status" value="1"/>
</dbReference>
<dbReference type="GO" id="GO:0006310">
    <property type="term" value="P:DNA recombination"/>
    <property type="evidence" value="ECO:0007669"/>
    <property type="project" value="UniProtKB-KW"/>
</dbReference>
<evidence type="ECO:0000313" key="5">
    <source>
        <dbReference type="EMBL" id="KKQ97350.1"/>
    </source>
</evidence>
<evidence type="ECO:0000256" key="2">
    <source>
        <dbReference type="ARBA" id="ARBA00023172"/>
    </source>
</evidence>
<evidence type="ECO:0000256" key="1">
    <source>
        <dbReference type="ARBA" id="ARBA00022763"/>
    </source>
</evidence>
<dbReference type="InterPro" id="IPR012340">
    <property type="entry name" value="NA-bd_OB-fold"/>
</dbReference>
<evidence type="ECO:0000313" key="6">
    <source>
        <dbReference type="Proteomes" id="UP000034325"/>
    </source>
</evidence>
<feature type="domain" description="DNA replication/recombination mediator RecO N-terminal" evidence="4">
    <location>
        <begin position="5"/>
        <end position="81"/>
    </location>
</feature>
<dbReference type="GO" id="GO:0043590">
    <property type="term" value="C:bacterial nucleoid"/>
    <property type="evidence" value="ECO:0007669"/>
    <property type="project" value="TreeGrafter"/>
</dbReference>
<evidence type="ECO:0000256" key="3">
    <source>
        <dbReference type="ARBA" id="ARBA00023204"/>
    </source>
</evidence>
<protein>
    <submittedName>
        <fullName evidence="5">Repair protein RecO protein</fullName>
    </submittedName>
</protein>
<proteinExistence type="predicted"/>
<dbReference type="PANTHER" id="PTHR33991:SF1">
    <property type="entry name" value="DNA REPAIR PROTEIN RECO"/>
    <property type="match status" value="1"/>
</dbReference>